<accession>A0ABN2S3G9</accession>
<keyword evidence="1" id="KW-0472">Membrane</keyword>
<dbReference type="EMBL" id="BAAAOH010000001">
    <property type="protein sequence ID" value="GAA1979373.1"/>
    <property type="molecule type" value="Genomic_DNA"/>
</dbReference>
<keyword evidence="3" id="KW-1185">Reference proteome</keyword>
<sequence length="205" mass="21457">MDGREARHPAQPLGVNTMIQRGRWNTMPAKPVTVAVGTYADRSSAIRDYGSIRSADHRGAFDHLAIAVVGHDLRGKLKIERRDGSAVQLAMGGAMIGAVLAVIARPTRVASLARALLATGILAAAGWVIGHSHRSIRKSTLDELGRLLESGRTGLIVVAVNPGGVEIGTLLATAQSKSVADDVEDEDVATAEAIERVFLAAATSP</sequence>
<protein>
    <submittedName>
        <fullName evidence="2">Uncharacterized protein</fullName>
    </submittedName>
</protein>
<keyword evidence="1" id="KW-1133">Transmembrane helix</keyword>
<evidence type="ECO:0000313" key="2">
    <source>
        <dbReference type="EMBL" id="GAA1979373.1"/>
    </source>
</evidence>
<name>A0ABN2S3G9_9MICO</name>
<feature type="transmembrane region" description="Helical" evidence="1">
    <location>
        <begin position="86"/>
        <end position="104"/>
    </location>
</feature>
<comment type="caution">
    <text evidence="2">The sequence shown here is derived from an EMBL/GenBank/DDBJ whole genome shotgun (WGS) entry which is preliminary data.</text>
</comment>
<organism evidence="2 3">
    <name type="scientific">Microbacterium pumilum</name>
    <dbReference type="NCBI Taxonomy" id="344165"/>
    <lineage>
        <taxon>Bacteria</taxon>
        <taxon>Bacillati</taxon>
        <taxon>Actinomycetota</taxon>
        <taxon>Actinomycetes</taxon>
        <taxon>Micrococcales</taxon>
        <taxon>Microbacteriaceae</taxon>
        <taxon>Microbacterium</taxon>
    </lineage>
</organism>
<dbReference type="Proteomes" id="UP001500326">
    <property type="component" value="Unassembled WGS sequence"/>
</dbReference>
<keyword evidence="1" id="KW-0812">Transmembrane</keyword>
<feature type="transmembrane region" description="Helical" evidence="1">
    <location>
        <begin position="110"/>
        <end position="129"/>
    </location>
</feature>
<gene>
    <name evidence="2" type="ORF">GCM10009777_10890</name>
</gene>
<reference evidence="2 3" key="1">
    <citation type="journal article" date="2019" name="Int. J. Syst. Evol. Microbiol.">
        <title>The Global Catalogue of Microorganisms (GCM) 10K type strain sequencing project: providing services to taxonomists for standard genome sequencing and annotation.</title>
        <authorList>
            <consortium name="The Broad Institute Genomics Platform"/>
            <consortium name="The Broad Institute Genome Sequencing Center for Infectious Disease"/>
            <person name="Wu L."/>
            <person name="Ma J."/>
        </authorList>
    </citation>
    <scope>NUCLEOTIDE SEQUENCE [LARGE SCALE GENOMIC DNA]</scope>
    <source>
        <strain evidence="2 3">JCM 14902</strain>
    </source>
</reference>
<evidence type="ECO:0000313" key="3">
    <source>
        <dbReference type="Proteomes" id="UP001500326"/>
    </source>
</evidence>
<evidence type="ECO:0000256" key="1">
    <source>
        <dbReference type="SAM" id="Phobius"/>
    </source>
</evidence>
<proteinExistence type="predicted"/>